<evidence type="ECO:0000256" key="7">
    <source>
        <dbReference type="SAM" id="MobiDB-lite"/>
    </source>
</evidence>
<dbReference type="InterPro" id="IPR018376">
    <property type="entry name" value="Enoyl-CoA_hyd/isom_CS"/>
</dbReference>
<keyword evidence="3" id="KW-0276">Fatty acid metabolism</keyword>
<dbReference type="Gene3D" id="3.90.226.10">
    <property type="entry name" value="2-enoyl-CoA Hydratase, Chain A, domain 1"/>
    <property type="match status" value="1"/>
</dbReference>
<dbReference type="Gene3D" id="1.10.12.10">
    <property type="entry name" value="Lyase 2-enoyl-coa Hydratase, Chain A, domain 2"/>
    <property type="match status" value="1"/>
</dbReference>
<dbReference type="Proteomes" id="UP001067235">
    <property type="component" value="Unassembled WGS sequence"/>
</dbReference>
<dbReference type="SUPFAM" id="SSF52096">
    <property type="entry name" value="ClpP/crotonase"/>
    <property type="match status" value="1"/>
</dbReference>
<comment type="catalytic activity">
    <reaction evidence="4">
        <text>a (3S)-3-hydroxyacyl-CoA = a (2E)-enoyl-CoA + H2O</text>
        <dbReference type="Rhea" id="RHEA:16105"/>
        <dbReference type="ChEBI" id="CHEBI:15377"/>
        <dbReference type="ChEBI" id="CHEBI:57318"/>
        <dbReference type="ChEBI" id="CHEBI:58856"/>
        <dbReference type="EC" id="4.2.1.17"/>
    </reaction>
</comment>
<evidence type="ECO:0000313" key="9">
    <source>
        <dbReference type="Proteomes" id="UP001067235"/>
    </source>
</evidence>
<organism evidence="8 9">
    <name type="scientific">Gordonia rubripertincta</name>
    <name type="common">Rhodococcus corallinus</name>
    <dbReference type="NCBI Taxonomy" id="36822"/>
    <lineage>
        <taxon>Bacteria</taxon>
        <taxon>Bacillati</taxon>
        <taxon>Actinomycetota</taxon>
        <taxon>Actinomycetes</taxon>
        <taxon>Mycobacteriales</taxon>
        <taxon>Gordoniaceae</taxon>
        <taxon>Gordonia</taxon>
    </lineage>
</organism>
<dbReference type="PROSITE" id="PS00166">
    <property type="entry name" value="ENOYL_COA_HYDRATASE"/>
    <property type="match status" value="1"/>
</dbReference>
<protein>
    <submittedName>
        <fullName evidence="8">Enoyl-CoA hydratase-related protein</fullName>
    </submittedName>
</protein>
<comment type="catalytic activity">
    <reaction evidence="5">
        <text>a 4-saturated-(3S)-3-hydroxyacyl-CoA = a (3E)-enoyl-CoA + H2O</text>
        <dbReference type="Rhea" id="RHEA:20724"/>
        <dbReference type="ChEBI" id="CHEBI:15377"/>
        <dbReference type="ChEBI" id="CHEBI:58521"/>
        <dbReference type="ChEBI" id="CHEBI:137480"/>
        <dbReference type="EC" id="4.2.1.17"/>
    </reaction>
</comment>
<evidence type="ECO:0000256" key="6">
    <source>
        <dbReference type="RuleBase" id="RU003707"/>
    </source>
</evidence>
<feature type="region of interest" description="Disordered" evidence="7">
    <location>
        <begin position="261"/>
        <end position="288"/>
    </location>
</feature>
<dbReference type="CDD" id="cd06558">
    <property type="entry name" value="crotonase-like"/>
    <property type="match status" value="1"/>
</dbReference>
<dbReference type="InterPro" id="IPR014748">
    <property type="entry name" value="Enoyl-CoA_hydra_C"/>
</dbReference>
<keyword evidence="9" id="KW-1185">Reference proteome</keyword>
<proteinExistence type="inferred from homology"/>
<gene>
    <name evidence="8" type="ORF">O4213_15005</name>
</gene>
<dbReference type="InterPro" id="IPR001753">
    <property type="entry name" value="Enoyl-CoA_hydra/iso"/>
</dbReference>
<dbReference type="PANTHER" id="PTHR43459:SF1">
    <property type="entry name" value="EG:BACN32G11.4 PROTEIN"/>
    <property type="match status" value="1"/>
</dbReference>
<comment type="caution">
    <text evidence="8">The sequence shown here is derived from an EMBL/GenBank/DDBJ whole genome shotgun (WGS) entry which is preliminary data.</text>
</comment>
<evidence type="ECO:0000256" key="5">
    <source>
        <dbReference type="ARBA" id="ARBA00023717"/>
    </source>
</evidence>
<keyword evidence="3" id="KW-0443">Lipid metabolism</keyword>
<dbReference type="InterPro" id="IPR029045">
    <property type="entry name" value="ClpP/crotonase-like_dom_sf"/>
</dbReference>
<comment type="function">
    <text evidence="1">Could possibly oxidize fatty acids using specific components.</text>
</comment>
<evidence type="ECO:0000256" key="4">
    <source>
        <dbReference type="ARBA" id="ARBA00023709"/>
    </source>
</evidence>
<accession>A0ABT4MWB2</accession>
<comment type="similarity">
    <text evidence="2 6">Belongs to the enoyl-CoA hydratase/isomerase family.</text>
</comment>
<dbReference type="RefSeq" id="WP_301572076.1">
    <property type="nucleotide sequence ID" value="NZ_JAPWIE010000004.1"/>
</dbReference>
<evidence type="ECO:0000256" key="1">
    <source>
        <dbReference type="ARBA" id="ARBA00002994"/>
    </source>
</evidence>
<name>A0ABT4MWB2_GORRU</name>
<evidence type="ECO:0000313" key="8">
    <source>
        <dbReference type="EMBL" id="MCZ4551298.1"/>
    </source>
</evidence>
<reference evidence="8" key="1">
    <citation type="submission" date="2022-12" db="EMBL/GenBank/DDBJ databases">
        <authorList>
            <person name="Krivoruchko A.V."/>
            <person name="Elkin A."/>
        </authorList>
    </citation>
    <scope>NUCLEOTIDE SEQUENCE</scope>
    <source>
        <strain evidence="8">IEGM 1388</strain>
    </source>
</reference>
<sequence length="288" mass="30016">MKADLASERGESTLLVSDVDGVRTLTLNRPHRKNAIDTTLWIALREALIAAGGDQRVRALVLTGAGGAFCSGADIASPDPMHPTYKLRNLSAVAELLHDLPMPTIAKVSGVAVGAGWNLALGCDFVVATTASTFSQIFVKRGLSMDLGGSWLLPKLVGLQQAKRLAMLADTIGAEEARALGLVTWVVEEVEIDAFVTDLTARLSAGPPIALAQTKALLNEGASGTLHDALAGEARAQAVNFATADAAEAYAAFAEKRTPSFAGRWAAPRPGANGTQTSNKTETGEEDA</sequence>
<dbReference type="PANTHER" id="PTHR43459">
    <property type="entry name" value="ENOYL-COA HYDRATASE"/>
    <property type="match status" value="1"/>
</dbReference>
<dbReference type="EMBL" id="JAPWIE010000004">
    <property type="protein sequence ID" value="MCZ4551298.1"/>
    <property type="molecule type" value="Genomic_DNA"/>
</dbReference>
<evidence type="ECO:0000256" key="3">
    <source>
        <dbReference type="ARBA" id="ARBA00022832"/>
    </source>
</evidence>
<dbReference type="Pfam" id="PF00378">
    <property type="entry name" value="ECH_1"/>
    <property type="match status" value="1"/>
</dbReference>
<evidence type="ECO:0000256" key="2">
    <source>
        <dbReference type="ARBA" id="ARBA00005254"/>
    </source>
</evidence>